<protein>
    <submittedName>
        <fullName evidence="4">Putative neurobeachin/beige protein</fullName>
    </submittedName>
</protein>
<evidence type="ECO:0000259" key="2">
    <source>
        <dbReference type="PROSITE" id="PS50197"/>
    </source>
</evidence>
<organism evidence="4 5">
    <name type="scientific">Trypanosoma rangeli</name>
    <dbReference type="NCBI Taxonomy" id="5698"/>
    <lineage>
        <taxon>Eukaryota</taxon>
        <taxon>Discoba</taxon>
        <taxon>Euglenozoa</taxon>
        <taxon>Kinetoplastea</taxon>
        <taxon>Metakinetoplastina</taxon>
        <taxon>Trypanosomatida</taxon>
        <taxon>Trypanosomatidae</taxon>
        <taxon>Trypanosoma</taxon>
        <taxon>Herpetosoma</taxon>
    </lineage>
</organism>
<dbReference type="Proteomes" id="UP000283634">
    <property type="component" value="Unassembled WGS sequence"/>
</dbReference>
<comment type="caution">
    <text evidence="4">The sequence shown here is derived from an EMBL/GenBank/DDBJ whole genome shotgun (WGS) entry which is preliminary data.</text>
</comment>
<dbReference type="Pfam" id="PF02138">
    <property type="entry name" value="Beach"/>
    <property type="match status" value="1"/>
</dbReference>
<dbReference type="SUPFAM" id="SSF81837">
    <property type="entry name" value="BEACH domain"/>
    <property type="match status" value="1"/>
</dbReference>
<dbReference type="OMA" id="HQRDACG"/>
<dbReference type="PROSITE" id="PS50294">
    <property type="entry name" value="WD_REPEATS_REGION"/>
    <property type="match status" value="1"/>
</dbReference>
<evidence type="ECO:0000259" key="3">
    <source>
        <dbReference type="PROSITE" id="PS51783"/>
    </source>
</evidence>
<sequence>MGRNCENDISCLTEGNTMTSFCVSCVQLRFTPLDHELERQTVRQLRQLLTGPVHLVSVWDVLGRTRLLNVMLESLGSQSRLRLLVSEGNSLVDYMRVIEIATEANPHECMRQITLDGTSGAGLFAFFPLLVRIPLLDGGLTRHHLCLNSYVRTIVLLLSDARNCTLLARLKLSPIQLLLDALDLSPSDRQEVALLAVRGILQILLGTAGLTKRWVEAFALVDGPARCLSTITQWCSMAEDPSCPLHEPSTVLFDILCLLISLPDSGRSPSHSLYLYLRSFHWEMEEMEPDPSVYRSTLGMFGLRVMVRAALLVMKHQPVLFRHLVPLLICTVRLGNTDIVAAGLVSEGLVDVLRYYMQCSSAPEEAKVGSVIATIVRLCLTVCASHAAYAKQKNGAPRLCALVVELASSSTTITLRYTIQTLILLGSLVNGTFFYTQLVAADLFEELNKRVQNTSNPCETQLVIRFVKEVCTRVPALQGNFLRMASTIVDIMRTEVRNGPRLLLECADLLSLVMLESQVGTLQIQTLLLQLLGQTNFQSNGSIITSCWALQTCIRSVRRSSADRTYVPTEVNSILIGLQCLCVSMGDSFSSELMMFDFCALYDEMIAYHRHQRDACGMEQSPQRYLLMCDFLLLALHLLSLLHVNASAEFRRDLSRQLEEIVATGPFLQCRLYTSITARAFLGLCSLSSLVLLDEIEASKKEFFDAVPATRQGLTAGWELYTSYGDDCFACARQRIVHPEYLQSLFAMLQRASRTAARALLGVSVTQLLLDVFSNCLENIYTLVERGVLTLLSELLAVAVAADEKYRENSIQRLAIVTSQLSACGFSHNAMLFLLQMCLRRRSVDSVKYANTATTTVFSMWRAMLRHSMPSSQPISFLGISVGFPAVTRFQPTAVQRLKHSLGIYGGIDVSMSLTVPRSEKCFSVVLWLLVEQTASLSMGSVEFVLVSLFLDQNKIVVMLLLSKEGDLSLRLLLPGHREQRLRTVPVPSIAVPRGKWCMVSMSIVIGHRTSTSIRTKLPLEFRVSLHAATDYGRLSSTEVRVGVEMSLGVLGRVNPWPWEVNAVSLGAACAPPGDCPQQLLFGSLGMFAGPLSKLELASLFAMGSDNLFSLSFVDRSFVVGLYPTLANMTEQEVGMLTEEMVLLAAMWRQDGISNMKGQLRISSASFPFSSYCSKEHLPVIVGVFGGELCLVTHMERHGPSSDMAERQDADATPRDTAVDRLTKIGSVTRVSLGLFTDEDNVRSFGSMWVEANGPRFHSVTPAYSALDAVGGIPFFAWVATLQAPYSTAFAEVWECVCAIVLRHSPASLLCSTPWHGGQSLVILLRAMLHARIEISERIAASLCDAVGHRLIVRTDLLPLMLDFTLWSQDADAFRMVLCTLEKYVADAQYGYLNAQLLQYGINSQHGVGNCCYALEKFILHLLMHFAGYTNGVWDTSIIACAMSFVSTLCRTTLPLRQLVQAVVCLVVGDAAPPQLPVEWAVGLLGIVHSVMEVSDPTHLLDADLVSGVVSLLQCSNELVRCKAISLFSCLPLPRGQLIAMVDVYMARQLLLSDSPCLSKQELAIIADIVRRSARLSEAGRVRSLIFFLLALFLHLPVVFQVEVMQLLRDVMETKELSSHSFLYGVGTGDHLMEPLPSYLIGIFPTLAMEGSTVTEAFIELLTSTAVHMIKNAWTAADASCGQLLGDALWAIFQTVLREGDKEMMCVADADVNKAEAWLNRFSVPCFHMFAALAKNDCSASFVNDYFSFLRIQEAITILLNRYESDDRGCNEATTSDANGIAPMALVHMYSMHLGKTLALRECQTGMCLTLLLLKAARTLFFELQTGSMKWMPKKHAAKLREELLLLQWRVIATALYDAEKTDDDVVKELLLVHLTQSEIAEHGAHHSQWERHKSLSYPLDVADWKHLWLSPHTVLMELWKRAPGETLKDCAPWIIVLRAAFSFLHVPLRGNLGRFHMSLAICRLIRHNATMWSLVRRGVSPSSTTELEATLTAQEQALLAEDAATLGDSLWGIELSHRGVAAIEKYITATRSAAVAALQHRGLQQRLSLLSMDSKQAVQCHDQFDAGMRQFQSSIWHKAALYKKSLEEDGSAILAAHAAYRFSLLPWWGHCISLYSRNPPPLNRWELDRFMGPEWQRIRLCRFIRNVRITTTEDTDQYLCAVYRDGMAFIDDIRLLELYSVTAVPQVLNIDSLETDSLAVTCKLVLPMGRVPITLCVAPKNISYVVEGFEHGVTQLGREATKASGLSTFVESHDFETRLPKTLKNKQEMPRFRRVLSVASIRAVWPRRDLLRPCALELLLSTGETLFLTFDSEEVKKTVMEHIVECARPHLDKTLVLTENNLKMWRNWWCEGRISNFHYLMYLNIAAGRSYGDLRQYPVFPHVVADFCSPTLDLSSPAVYRRLDKPMGAQTPDRELRAVQRYSEIEALPQTERSACIDLIPHHYGTHYAPVGGALHFLVRVQPFSEYFLHMNSNLDDAGRVFDSMATAYFISMGKDVKELLPELYCFPEMFVNSNRIPFGVRQDGRVVDDVQLPPWASTPRELTQKLRQALESRHTSENLHAWIDLMFGYKQRGKEAVEAVNVFHPLTYEGSIDLSTVTDPVLLSSHETQIDCYGQVPLQLFTQQHKSRIKPTYPPFFPSPCPTLRYEASSSRACVVLNPKNLVPILNVAKVEGTVVVFPRAKFATAARGAEEASEWKLSMTQSRPIALPMHCLPFTVIHDQLKDCLCLRGNCIAILDGKDLSREMCSLHVSNGRITTFTVDPPSVYAGMASGAIHVLGITYEEWTEVEVPLQEESGEDKNRIHAAEKASHKEVKTVRNRGAVRRRVCVLYGHTAPVIALCVSAEWGILVSTAEDHKVAVWDTARLVLLRTIPHPCPATKYPEPLFYASMWRQSAGSDVLWHYDLIAVNAKEGDIALAGYSPKGAHVVQLYTLNGSLVAVHDLGEEPATALLSVGGVMFVAQGMIVRVLREKDLLWLSDIRHPGLEDTIKSLALSPNGTILAACDRKSTLVTWKVGL</sequence>
<dbReference type="SUPFAM" id="SSF50978">
    <property type="entry name" value="WD40 repeat-like"/>
    <property type="match status" value="1"/>
</dbReference>
<evidence type="ECO:0000313" key="5">
    <source>
        <dbReference type="Proteomes" id="UP000283634"/>
    </source>
</evidence>
<feature type="domain" description="BEACH" evidence="2">
    <location>
        <begin position="2335"/>
        <end position="2630"/>
    </location>
</feature>
<name>A0A422NKQ9_TRYRA</name>
<dbReference type="Gene3D" id="2.30.29.30">
    <property type="entry name" value="Pleckstrin-homology domain (PH domain)/Phosphotyrosine-binding domain (PTB)"/>
    <property type="match status" value="1"/>
</dbReference>
<dbReference type="PROSITE" id="PS51783">
    <property type="entry name" value="PH_BEACH"/>
    <property type="match status" value="1"/>
</dbReference>
<dbReference type="Gene3D" id="1.10.1540.10">
    <property type="entry name" value="BEACH domain"/>
    <property type="match status" value="1"/>
</dbReference>
<dbReference type="InterPro" id="IPR000409">
    <property type="entry name" value="BEACH_dom"/>
</dbReference>
<dbReference type="InterPro" id="IPR015943">
    <property type="entry name" value="WD40/YVTN_repeat-like_dom_sf"/>
</dbReference>
<dbReference type="VEuPathDB" id="TriTrypDB:TRSC58_03955"/>
<dbReference type="VEuPathDB" id="TriTrypDB:TRSC58_01683"/>
<dbReference type="CDD" id="cd06071">
    <property type="entry name" value="Beach"/>
    <property type="match status" value="1"/>
</dbReference>
<gene>
    <name evidence="4" type="ORF">TraAM80_04164</name>
</gene>
<dbReference type="Pfam" id="PF14844">
    <property type="entry name" value="PH_BEACH"/>
    <property type="match status" value="1"/>
</dbReference>
<dbReference type="InterPro" id="IPR036322">
    <property type="entry name" value="WD40_repeat_dom_sf"/>
</dbReference>
<dbReference type="InterPro" id="IPR036372">
    <property type="entry name" value="BEACH_dom_sf"/>
</dbReference>
<dbReference type="SUPFAM" id="SSF50729">
    <property type="entry name" value="PH domain-like"/>
    <property type="match status" value="1"/>
</dbReference>
<dbReference type="InterPro" id="IPR023362">
    <property type="entry name" value="PH-BEACH_dom"/>
</dbReference>
<dbReference type="PANTHER" id="PTHR13743:SF112">
    <property type="entry name" value="BEACH DOMAIN-CONTAINING PROTEIN"/>
    <property type="match status" value="1"/>
</dbReference>
<evidence type="ECO:0000256" key="1">
    <source>
        <dbReference type="PROSITE-ProRule" id="PRU00221"/>
    </source>
</evidence>
<dbReference type="InterPro" id="IPR050865">
    <property type="entry name" value="BEACH_Domain"/>
</dbReference>
<keyword evidence="5" id="KW-1185">Reference proteome</keyword>
<proteinExistence type="predicted"/>
<dbReference type="Gene3D" id="2.130.10.10">
    <property type="entry name" value="YVTN repeat-like/Quinoprotein amine dehydrogenase"/>
    <property type="match status" value="1"/>
</dbReference>
<evidence type="ECO:0000313" key="4">
    <source>
        <dbReference type="EMBL" id="RNF06080.1"/>
    </source>
</evidence>
<dbReference type="PROSITE" id="PS50082">
    <property type="entry name" value="WD_REPEATS_2"/>
    <property type="match status" value="1"/>
</dbReference>
<dbReference type="GeneID" id="40328097"/>
<dbReference type="EMBL" id="MKGL01000118">
    <property type="protein sequence ID" value="RNF06080.1"/>
    <property type="molecule type" value="Genomic_DNA"/>
</dbReference>
<accession>A0A422NKQ9</accession>
<dbReference type="SMART" id="SM01026">
    <property type="entry name" value="Beach"/>
    <property type="match status" value="1"/>
</dbReference>
<dbReference type="InterPro" id="IPR011993">
    <property type="entry name" value="PH-like_dom_sf"/>
</dbReference>
<dbReference type="PROSITE" id="PS50197">
    <property type="entry name" value="BEACH"/>
    <property type="match status" value="1"/>
</dbReference>
<feature type="repeat" description="WD" evidence="1">
    <location>
        <begin position="2831"/>
        <end position="2872"/>
    </location>
</feature>
<dbReference type="PANTHER" id="PTHR13743">
    <property type="entry name" value="BEIGE/BEACH-RELATED"/>
    <property type="match status" value="1"/>
</dbReference>
<dbReference type="InterPro" id="IPR001680">
    <property type="entry name" value="WD40_rpt"/>
</dbReference>
<dbReference type="SMART" id="SM00320">
    <property type="entry name" value="WD40"/>
    <property type="match status" value="2"/>
</dbReference>
<feature type="domain" description="BEACH-type PH" evidence="3">
    <location>
        <begin position="2192"/>
        <end position="2325"/>
    </location>
</feature>
<dbReference type="RefSeq" id="XP_029239057.1">
    <property type="nucleotide sequence ID" value="XM_029381102.1"/>
</dbReference>
<dbReference type="OrthoDB" id="241321at2759"/>
<keyword evidence="1" id="KW-0853">WD repeat</keyword>
<reference evidence="4 5" key="1">
    <citation type="journal article" date="2018" name="BMC Genomics">
        <title>Genomic comparison of Trypanosoma conorhini and Trypanosoma rangeli to Trypanosoma cruzi strains of high and low virulence.</title>
        <authorList>
            <person name="Bradwell K.R."/>
            <person name="Koparde V.N."/>
            <person name="Matveyev A.V."/>
            <person name="Serrano M.G."/>
            <person name="Alves J.M."/>
            <person name="Parikh H."/>
            <person name="Huang B."/>
            <person name="Lee V."/>
            <person name="Espinosa-Alvarez O."/>
            <person name="Ortiz P.A."/>
            <person name="Costa-Martins A.G."/>
            <person name="Teixeira M.M."/>
            <person name="Buck G.A."/>
        </authorList>
    </citation>
    <scope>NUCLEOTIDE SEQUENCE [LARGE SCALE GENOMIC DNA]</scope>
    <source>
        <strain evidence="4 5">AM80</strain>
    </source>
</reference>